<evidence type="ECO:0000256" key="8">
    <source>
        <dbReference type="SAM" id="Phobius"/>
    </source>
</evidence>
<name>U5NFV1_9MOLU</name>
<evidence type="ECO:0000256" key="1">
    <source>
        <dbReference type="ARBA" id="ARBA00004651"/>
    </source>
</evidence>
<organism evidence="9 10">
    <name type="scientific">Mycoplasma parvum str. Indiana</name>
    <dbReference type="NCBI Taxonomy" id="1403316"/>
    <lineage>
        <taxon>Bacteria</taxon>
        <taxon>Bacillati</taxon>
        <taxon>Mycoplasmatota</taxon>
        <taxon>Mollicutes</taxon>
        <taxon>Mycoplasmataceae</taxon>
        <taxon>Mycoplasma</taxon>
    </lineage>
</organism>
<dbReference type="InterPro" id="IPR003445">
    <property type="entry name" value="Cat_transpt"/>
</dbReference>
<accession>U5NFV1</accession>
<keyword evidence="2" id="KW-0813">Transport</keyword>
<dbReference type="OrthoDB" id="9810952at2"/>
<dbReference type="EMBL" id="CP006771">
    <property type="protein sequence ID" value="AGX89049.1"/>
    <property type="molecule type" value="Genomic_DNA"/>
</dbReference>
<dbReference type="PANTHER" id="PTHR32024">
    <property type="entry name" value="TRK SYSTEM POTASSIUM UPTAKE PROTEIN TRKG-RELATED"/>
    <property type="match status" value="1"/>
</dbReference>
<feature type="transmembrane region" description="Helical" evidence="8">
    <location>
        <begin position="32"/>
        <end position="51"/>
    </location>
</feature>
<dbReference type="PANTHER" id="PTHR32024:SF1">
    <property type="entry name" value="KTR SYSTEM POTASSIUM UPTAKE PROTEIN B"/>
    <property type="match status" value="1"/>
</dbReference>
<sequence>MIKAQAKNKPNKLTIFWRCCVGKNIYQRISRIYFIVVLIGFGLLNIPGISLNGSCKVCSSNGSTNENDIFSKLFISVSAFTTTGLTMNPLHCSFNTWGKIIILVLIQVGGLGLVTSWMFIKHFFLKAKKHTIEERLNLYSERGGMSRGNSFEIVMSALKILLSCEVIIAILLTFFFYFVTPDLSCNNGSQKDFWNSLWNGIFHSVSSINNAGLDILSSKSIMPYSKNWGVILSIIFSISSIIGGIGYPVLYEFKEWCKKKRKHKSSKNIFSLFTKISILMHFLITVIAAGAVLGSEFSENGRTLDKIKHCCLSTGEKVWQLLYLIISARSSGFSGLDLTSLTERTQWILLILMFIGASPSSTAGGIRSITLFLIMGKVWSTMRGRKSLSVFSKTVSSQTIENSFLVFFLSSALVLIASLIIPNSSNGGNNLLRHEKLFEASSAFGTSGLSLGTTTKTNWVGQVVLMVLMYIGQMGVPNVLLYYSKSRPSKQKIIYPEEKLRIA</sequence>
<dbReference type="Pfam" id="PF02386">
    <property type="entry name" value="TrkH"/>
    <property type="match status" value="1"/>
</dbReference>
<keyword evidence="5 8" id="KW-1133">Transmembrane helix</keyword>
<evidence type="ECO:0000313" key="9">
    <source>
        <dbReference type="EMBL" id="AGX89049.1"/>
    </source>
</evidence>
<keyword evidence="3" id="KW-1003">Cell membrane</keyword>
<dbReference type="KEGG" id="mpv:PRV_01450"/>
<dbReference type="GO" id="GO:0030001">
    <property type="term" value="P:metal ion transport"/>
    <property type="evidence" value="ECO:0007669"/>
    <property type="project" value="UniProtKB-ARBA"/>
</dbReference>
<feature type="transmembrane region" description="Helical" evidence="8">
    <location>
        <begin position="228"/>
        <end position="251"/>
    </location>
</feature>
<dbReference type="AlphaFoldDB" id="U5NFV1"/>
<evidence type="ECO:0000313" key="10">
    <source>
        <dbReference type="Proteomes" id="UP000017119"/>
    </source>
</evidence>
<feature type="transmembrane region" description="Helical" evidence="8">
    <location>
        <begin position="400"/>
        <end position="421"/>
    </location>
</feature>
<feature type="transmembrane region" description="Helical" evidence="8">
    <location>
        <begin position="459"/>
        <end position="483"/>
    </location>
</feature>
<evidence type="ECO:0008006" key="11">
    <source>
        <dbReference type="Google" id="ProtNLM"/>
    </source>
</evidence>
<evidence type="ECO:0000256" key="5">
    <source>
        <dbReference type="ARBA" id="ARBA00022989"/>
    </source>
</evidence>
<dbReference type="GO" id="GO:0008324">
    <property type="term" value="F:monoatomic cation transmembrane transporter activity"/>
    <property type="evidence" value="ECO:0007669"/>
    <property type="project" value="InterPro"/>
</dbReference>
<dbReference type="HOGENOM" id="CLU_026429_0_1_14"/>
<keyword evidence="6" id="KW-0406">Ion transport</keyword>
<keyword evidence="4 8" id="KW-0812">Transmembrane</keyword>
<dbReference type="RefSeq" id="WP_022769589.1">
    <property type="nucleotide sequence ID" value="NC_022575.1"/>
</dbReference>
<keyword evidence="10" id="KW-1185">Reference proteome</keyword>
<feature type="transmembrane region" description="Helical" evidence="8">
    <location>
        <begin position="347"/>
        <end position="379"/>
    </location>
</feature>
<feature type="transmembrane region" description="Helical" evidence="8">
    <location>
        <begin position="100"/>
        <end position="120"/>
    </location>
</feature>
<proteinExistence type="predicted"/>
<dbReference type="GO" id="GO:0005886">
    <property type="term" value="C:plasma membrane"/>
    <property type="evidence" value="ECO:0007669"/>
    <property type="project" value="UniProtKB-SubCell"/>
</dbReference>
<reference evidence="9 10" key="1">
    <citation type="journal article" date="2013" name="Genome Announc.">
        <title>Genome Sequence of Mycoplasma parvum (Formerly Eperythrozoon parvum), a Diminutive Hemoplasma of the Pig.</title>
        <authorList>
            <person name="do Nascimento N.C."/>
            <person name="Dos Santos A.P."/>
            <person name="Chu Y."/>
            <person name="Guimaraes A.M."/>
            <person name="Pagliaro A."/>
            <person name="Messick J.B."/>
        </authorList>
    </citation>
    <scope>NUCLEOTIDE SEQUENCE [LARGE SCALE GENOMIC DNA]</scope>
    <source>
        <strain evidence="9 10">Indiana</strain>
    </source>
</reference>
<gene>
    <name evidence="9" type="ORF">PRV_01450</name>
</gene>
<feature type="transmembrane region" description="Helical" evidence="8">
    <location>
        <begin position="157"/>
        <end position="179"/>
    </location>
</feature>
<evidence type="ECO:0000256" key="3">
    <source>
        <dbReference type="ARBA" id="ARBA00022475"/>
    </source>
</evidence>
<dbReference type="Proteomes" id="UP000017119">
    <property type="component" value="Chromosome"/>
</dbReference>
<comment type="subcellular location">
    <subcellularLocation>
        <location evidence="1">Cell membrane</location>
        <topology evidence="1">Multi-pass membrane protein</topology>
    </subcellularLocation>
</comment>
<dbReference type="PATRIC" id="fig|1403316.3.peg.259"/>
<feature type="transmembrane region" description="Helical" evidence="8">
    <location>
        <begin position="272"/>
        <end position="293"/>
    </location>
</feature>
<protein>
    <recommendedName>
        <fullName evidence="11">Potassium transporter KtrB</fullName>
    </recommendedName>
</protein>
<evidence type="ECO:0000256" key="4">
    <source>
        <dbReference type="ARBA" id="ARBA00022692"/>
    </source>
</evidence>
<evidence type="ECO:0000256" key="7">
    <source>
        <dbReference type="ARBA" id="ARBA00023136"/>
    </source>
</evidence>
<evidence type="ECO:0000256" key="2">
    <source>
        <dbReference type="ARBA" id="ARBA00022448"/>
    </source>
</evidence>
<evidence type="ECO:0000256" key="6">
    <source>
        <dbReference type="ARBA" id="ARBA00023065"/>
    </source>
</evidence>
<dbReference type="STRING" id="1403316.PRV_01450"/>
<keyword evidence="7 8" id="KW-0472">Membrane</keyword>